<dbReference type="STRING" id="94208.A0A2S4KKX8"/>
<comment type="caution">
    <text evidence="2">The sequence shown here is derived from an EMBL/GenBank/DDBJ whole genome shotgun (WGS) entry which is preliminary data.</text>
</comment>
<evidence type="ECO:0000259" key="1">
    <source>
        <dbReference type="Pfam" id="PF23155"/>
    </source>
</evidence>
<keyword evidence="3" id="KW-1185">Reference proteome</keyword>
<protein>
    <recommendedName>
        <fullName evidence="1">DUF7053 domain-containing protein</fullName>
    </recommendedName>
</protein>
<organism evidence="2 3">
    <name type="scientific">Tolypocladium paradoxum</name>
    <dbReference type="NCBI Taxonomy" id="94208"/>
    <lineage>
        <taxon>Eukaryota</taxon>
        <taxon>Fungi</taxon>
        <taxon>Dikarya</taxon>
        <taxon>Ascomycota</taxon>
        <taxon>Pezizomycotina</taxon>
        <taxon>Sordariomycetes</taxon>
        <taxon>Hypocreomycetidae</taxon>
        <taxon>Hypocreales</taxon>
        <taxon>Ophiocordycipitaceae</taxon>
        <taxon>Tolypocladium</taxon>
    </lineage>
</organism>
<dbReference type="PANTHER" id="PTHR38117">
    <property type="entry name" value="NACHT AND WD40 DOMAIN PROTEIN"/>
    <property type="match status" value="1"/>
</dbReference>
<dbReference type="Pfam" id="PF23155">
    <property type="entry name" value="DUF7053"/>
    <property type="match status" value="1"/>
</dbReference>
<dbReference type="EMBL" id="PKSG01001136">
    <property type="protein sequence ID" value="POR30876.1"/>
    <property type="molecule type" value="Genomic_DNA"/>
</dbReference>
<dbReference type="InterPro" id="IPR055481">
    <property type="entry name" value="DUF7053"/>
</dbReference>
<dbReference type="PANTHER" id="PTHR38117:SF1">
    <property type="entry name" value="DUF3074 DOMAIN-CONTAINING PROTEIN"/>
    <property type="match status" value="1"/>
</dbReference>
<dbReference type="OrthoDB" id="4794810at2759"/>
<dbReference type="Proteomes" id="UP000237481">
    <property type="component" value="Unassembled WGS sequence"/>
</dbReference>
<gene>
    <name evidence="2" type="ORF">TPAR_08941</name>
</gene>
<proteinExistence type="predicted"/>
<name>A0A2S4KKX8_9HYPO</name>
<feature type="domain" description="DUF7053" evidence="1">
    <location>
        <begin position="73"/>
        <end position="235"/>
    </location>
</feature>
<evidence type="ECO:0000313" key="3">
    <source>
        <dbReference type="Proteomes" id="UP000237481"/>
    </source>
</evidence>
<reference evidence="2 3" key="1">
    <citation type="submission" date="2018-01" db="EMBL/GenBank/DDBJ databases">
        <title>Harnessing the power of phylogenomics to disentangle the directionality and signatures of interkingdom host jumping in the parasitic fungal genus Tolypocladium.</title>
        <authorList>
            <person name="Quandt C.A."/>
            <person name="Patterson W."/>
            <person name="Spatafora J.W."/>
        </authorList>
    </citation>
    <scope>NUCLEOTIDE SEQUENCE [LARGE SCALE GENOMIC DNA]</scope>
    <source>
        <strain evidence="2 3">NRBC 100945</strain>
    </source>
</reference>
<evidence type="ECO:0000313" key="2">
    <source>
        <dbReference type="EMBL" id="POR30876.1"/>
    </source>
</evidence>
<accession>A0A2S4KKX8</accession>
<sequence>MPWPAWLLGRGTTLPTLVVSGSPAAVLPHETVGLDIRLQPRYFGAESIPTYTQDQCFGIYTSAVLIMSSLFNTTAALQHATSIPAGIAPERGVELLQGHEFFIQCDPHMIKYEAIDTPSDPEPTLPDDRGVKAVAAPKCYQVTDKVHALPAGLWDSDVVSTYEFINIERGVFVRIRSPLNTTMETVWEIRESDDGGSELVEDVVIKCSRLLVGIVKNTCETGWKGIHGKMVGKLEQSPE</sequence>
<dbReference type="AlphaFoldDB" id="A0A2S4KKX8"/>